<feature type="domain" description="LysM" evidence="4">
    <location>
        <begin position="120"/>
        <end position="166"/>
    </location>
</feature>
<dbReference type="Gene3D" id="3.10.350.10">
    <property type="entry name" value="LysM domain"/>
    <property type="match status" value="4"/>
</dbReference>
<evidence type="ECO:0000256" key="3">
    <source>
        <dbReference type="SAM" id="SignalP"/>
    </source>
</evidence>
<feature type="domain" description="LysM" evidence="4">
    <location>
        <begin position="206"/>
        <end position="252"/>
    </location>
</feature>
<dbReference type="InterPro" id="IPR036779">
    <property type="entry name" value="LysM_dom_sf"/>
</dbReference>
<dbReference type="SMART" id="SM00257">
    <property type="entry name" value="LysM"/>
    <property type="match status" value="4"/>
</dbReference>
<dbReference type="PANTHER" id="PTHR34997">
    <property type="entry name" value="AM15"/>
    <property type="match status" value="1"/>
</dbReference>
<gene>
    <name evidence="5" type="ORF">R9X50_00088000</name>
</gene>
<keyword evidence="3" id="KW-0732">Signal</keyword>
<evidence type="ECO:0000313" key="5">
    <source>
        <dbReference type="EMBL" id="WPG98094.1"/>
    </source>
</evidence>
<evidence type="ECO:0000259" key="4">
    <source>
        <dbReference type="PROSITE" id="PS51782"/>
    </source>
</evidence>
<dbReference type="SUPFAM" id="SSF54106">
    <property type="entry name" value="LysM domain"/>
    <property type="match status" value="3"/>
</dbReference>
<dbReference type="InterPro" id="IPR018392">
    <property type="entry name" value="LysM"/>
</dbReference>
<dbReference type="AlphaFoldDB" id="A0AAQ3R7L0"/>
<feature type="domain" description="LysM" evidence="4">
    <location>
        <begin position="286"/>
        <end position="332"/>
    </location>
</feature>
<dbReference type="EMBL" id="CP138580">
    <property type="protein sequence ID" value="WPG98094.1"/>
    <property type="molecule type" value="Genomic_DNA"/>
</dbReference>
<feature type="chain" id="PRO_5043050036" description="LysM domain-containing protein" evidence="3">
    <location>
        <begin position="20"/>
        <end position="336"/>
    </location>
</feature>
<proteinExistence type="predicted"/>
<evidence type="ECO:0000256" key="2">
    <source>
        <dbReference type="ARBA" id="ARBA00023026"/>
    </source>
</evidence>
<sequence length="336" mass="34924">MPALSRAALVLLQLHLASAAVLNSRQQVTCSYATAANSGDTCQSFSAEWGLTTSTFESLNPGVSCPNLVAGQSYCVIGTASSSTTSAAALTPTVSTSLTSSSTSSQYQPQQTGTAANCNQFYLVPPGASCDAIETQFDITASEFIAWNPSINSDCTNILAGYYYCVNVAGATKPATTTTSPAVTKPSNGITTPTPIQDGMTGNCNKFDLVQSGDTCDAIASKYGIPLSTFYTWNPAVGSSCAYLDLGDYVCVSTIGYATPTKTASAGNGISTPTPYEPGMVSNCNKFYFVRSGDTCAAVASSQHVATSQIEQWNPHVGSSCTDLWLGVYICVGVQY</sequence>
<dbReference type="PROSITE" id="PS51782">
    <property type="entry name" value="LYSM"/>
    <property type="match status" value="4"/>
</dbReference>
<name>A0AAQ3R7L0_9PEZI</name>
<keyword evidence="2" id="KW-0843">Virulence</keyword>
<organism evidence="5 6">
    <name type="scientific">Acrodontium crateriforme</name>
    <dbReference type="NCBI Taxonomy" id="150365"/>
    <lineage>
        <taxon>Eukaryota</taxon>
        <taxon>Fungi</taxon>
        <taxon>Dikarya</taxon>
        <taxon>Ascomycota</taxon>
        <taxon>Pezizomycotina</taxon>
        <taxon>Dothideomycetes</taxon>
        <taxon>Dothideomycetidae</taxon>
        <taxon>Mycosphaerellales</taxon>
        <taxon>Teratosphaeriaceae</taxon>
        <taxon>Acrodontium</taxon>
    </lineage>
</organism>
<evidence type="ECO:0000313" key="6">
    <source>
        <dbReference type="Proteomes" id="UP001303373"/>
    </source>
</evidence>
<dbReference type="Proteomes" id="UP001303373">
    <property type="component" value="Chromosome 1"/>
</dbReference>
<protein>
    <recommendedName>
        <fullName evidence="4">LysM domain-containing protein</fullName>
    </recommendedName>
</protein>
<dbReference type="CDD" id="cd00118">
    <property type="entry name" value="LysM"/>
    <property type="match status" value="3"/>
</dbReference>
<dbReference type="Pfam" id="PF01476">
    <property type="entry name" value="LysM"/>
    <property type="match status" value="4"/>
</dbReference>
<keyword evidence="6" id="KW-1185">Reference proteome</keyword>
<feature type="domain" description="LysM" evidence="4">
    <location>
        <begin position="32"/>
        <end position="76"/>
    </location>
</feature>
<keyword evidence="1" id="KW-0147">Chitin-binding</keyword>
<evidence type="ECO:0000256" key="1">
    <source>
        <dbReference type="ARBA" id="ARBA00022669"/>
    </source>
</evidence>
<accession>A0AAQ3R7L0</accession>
<dbReference type="InterPro" id="IPR052210">
    <property type="entry name" value="LysM1-like"/>
</dbReference>
<feature type="signal peptide" evidence="3">
    <location>
        <begin position="1"/>
        <end position="19"/>
    </location>
</feature>
<dbReference type="PANTHER" id="PTHR34997:SF1">
    <property type="entry name" value="PEPTIDOGLYCAN-BINDING LYSIN DOMAIN"/>
    <property type="match status" value="1"/>
</dbReference>
<reference evidence="5 6" key="1">
    <citation type="submission" date="2023-11" db="EMBL/GenBank/DDBJ databases">
        <title>An acidophilic fungus is an integral part of prey digestion in a carnivorous sundew plant.</title>
        <authorList>
            <person name="Tsai I.J."/>
        </authorList>
    </citation>
    <scope>NUCLEOTIDE SEQUENCE [LARGE SCALE GENOMIC DNA]</scope>
    <source>
        <strain evidence="5">169a</strain>
    </source>
</reference>
<dbReference type="GO" id="GO:0008061">
    <property type="term" value="F:chitin binding"/>
    <property type="evidence" value="ECO:0007669"/>
    <property type="project" value="UniProtKB-KW"/>
</dbReference>